<evidence type="ECO:0000256" key="5">
    <source>
        <dbReference type="ARBA" id="ARBA00023180"/>
    </source>
</evidence>
<keyword evidence="5" id="KW-0325">Glycoprotein</keyword>
<dbReference type="PROSITE" id="PS50259">
    <property type="entry name" value="G_PROTEIN_RECEP_F3_4"/>
    <property type="match status" value="1"/>
</dbReference>
<dbReference type="InterPro" id="IPR050726">
    <property type="entry name" value="mGluR"/>
</dbReference>
<gene>
    <name evidence="8" type="ORF">UJA718_LOCUS36182</name>
</gene>
<accession>A0A821IFR4</accession>
<evidence type="ECO:0000313" key="9">
    <source>
        <dbReference type="Proteomes" id="UP000663873"/>
    </source>
</evidence>
<evidence type="ECO:0000256" key="3">
    <source>
        <dbReference type="ARBA" id="ARBA00022989"/>
    </source>
</evidence>
<feature type="transmembrane region" description="Helical" evidence="6">
    <location>
        <begin position="154"/>
        <end position="173"/>
    </location>
</feature>
<evidence type="ECO:0000256" key="1">
    <source>
        <dbReference type="ARBA" id="ARBA00004141"/>
    </source>
</evidence>
<feature type="non-terminal residue" evidence="8">
    <location>
        <position position="351"/>
    </location>
</feature>
<feature type="transmembrane region" description="Helical" evidence="6">
    <location>
        <begin position="47"/>
        <end position="71"/>
    </location>
</feature>
<dbReference type="GO" id="GO:0004930">
    <property type="term" value="F:G protein-coupled receptor activity"/>
    <property type="evidence" value="ECO:0007669"/>
    <property type="project" value="InterPro"/>
</dbReference>
<keyword evidence="4 6" id="KW-0472">Membrane</keyword>
<sequence length="351" mass="41210">MNTSSTDAPIIPSAYFYFSANLIDNNNNNINTLDNQALSLLQFNHEWILPLFILSLFGILLTIIISFFYLYLSTYRLNNYLNLSNLFLCFSVCFIYIVVVIFLIRGNELFCGLREFLSQFAYVLLYSALLCRYIMQWLSTRILSKRTKQLTSLLIYSLLVFIQIPIGILWWYFTIPRACQQRTIDEYPKLKLNFQKQISSIKSCSFQCIVDYRFYATFTYTIIELFLCTIIATCLFVCRHCYRARNEKDKSIRTNNKTALLAFFNMFALVLINIAWLIWTLIYHFAHPYFVFPSVVIGMFTIGTICLFFILIPKVYFYSKCSKNELNMPETVIYTNKLAAMDDMNDDDDDA</sequence>
<dbReference type="InterPro" id="IPR017978">
    <property type="entry name" value="GPCR_3_C"/>
</dbReference>
<evidence type="ECO:0000256" key="4">
    <source>
        <dbReference type="ARBA" id="ARBA00023136"/>
    </source>
</evidence>
<feature type="domain" description="G-protein coupled receptors family 3 profile" evidence="7">
    <location>
        <begin position="46"/>
        <end position="316"/>
    </location>
</feature>
<proteinExistence type="predicted"/>
<keyword evidence="2 6" id="KW-0812">Transmembrane</keyword>
<feature type="transmembrane region" description="Helical" evidence="6">
    <location>
        <begin position="289"/>
        <end position="312"/>
    </location>
</feature>
<dbReference type="PANTHER" id="PTHR24060">
    <property type="entry name" value="METABOTROPIC GLUTAMATE RECEPTOR"/>
    <property type="match status" value="1"/>
</dbReference>
<evidence type="ECO:0000256" key="2">
    <source>
        <dbReference type="ARBA" id="ARBA00022692"/>
    </source>
</evidence>
<dbReference type="AlphaFoldDB" id="A0A821IFR4"/>
<dbReference type="GO" id="GO:0016020">
    <property type="term" value="C:membrane"/>
    <property type="evidence" value="ECO:0007669"/>
    <property type="project" value="UniProtKB-SubCell"/>
</dbReference>
<comment type="subcellular location">
    <subcellularLocation>
        <location evidence="1">Membrane</location>
        <topology evidence="1">Multi-pass membrane protein</topology>
    </subcellularLocation>
</comment>
<dbReference type="EMBL" id="CAJOBP010034668">
    <property type="protein sequence ID" value="CAF4699881.1"/>
    <property type="molecule type" value="Genomic_DNA"/>
</dbReference>
<dbReference type="Pfam" id="PF00003">
    <property type="entry name" value="7tm_3"/>
    <property type="match status" value="1"/>
</dbReference>
<keyword evidence="3 6" id="KW-1133">Transmembrane helix</keyword>
<feature type="transmembrane region" description="Helical" evidence="6">
    <location>
        <begin position="116"/>
        <end position="134"/>
    </location>
</feature>
<feature type="transmembrane region" description="Helical" evidence="6">
    <location>
        <begin position="218"/>
        <end position="238"/>
    </location>
</feature>
<evidence type="ECO:0000256" key="6">
    <source>
        <dbReference type="SAM" id="Phobius"/>
    </source>
</evidence>
<keyword evidence="9" id="KW-1185">Reference proteome</keyword>
<feature type="transmembrane region" description="Helical" evidence="6">
    <location>
        <begin position="259"/>
        <end position="283"/>
    </location>
</feature>
<evidence type="ECO:0000259" key="7">
    <source>
        <dbReference type="PROSITE" id="PS50259"/>
    </source>
</evidence>
<organism evidence="8 9">
    <name type="scientific">Rotaria socialis</name>
    <dbReference type="NCBI Taxonomy" id="392032"/>
    <lineage>
        <taxon>Eukaryota</taxon>
        <taxon>Metazoa</taxon>
        <taxon>Spiralia</taxon>
        <taxon>Gnathifera</taxon>
        <taxon>Rotifera</taxon>
        <taxon>Eurotatoria</taxon>
        <taxon>Bdelloidea</taxon>
        <taxon>Philodinida</taxon>
        <taxon>Philodinidae</taxon>
        <taxon>Rotaria</taxon>
    </lineage>
</organism>
<dbReference type="Proteomes" id="UP000663873">
    <property type="component" value="Unassembled WGS sequence"/>
</dbReference>
<comment type="caution">
    <text evidence="8">The sequence shown here is derived from an EMBL/GenBank/DDBJ whole genome shotgun (WGS) entry which is preliminary data.</text>
</comment>
<protein>
    <recommendedName>
        <fullName evidence="7">G-protein coupled receptors family 3 profile domain-containing protein</fullName>
    </recommendedName>
</protein>
<feature type="transmembrane region" description="Helical" evidence="6">
    <location>
        <begin position="83"/>
        <end position="104"/>
    </location>
</feature>
<name>A0A821IFR4_9BILA</name>
<reference evidence="8" key="1">
    <citation type="submission" date="2021-02" db="EMBL/GenBank/DDBJ databases">
        <authorList>
            <person name="Nowell W R."/>
        </authorList>
    </citation>
    <scope>NUCLEOTIDE SEQUENCE</scope>
</reference>
<evidence type="ECO:0000313" key="8">
    <source>
        <dbReference type="EMBL" id="CAF4699881.1"/>
    </source>
</evidence>